<evidence type="ECO:0000313" key="3">
    <source>
        <dbReference type="Proteomes" id="UP001529510"/>
    </source>
</evidence>
<accession>A0ABD0RGR3</accession>
<proteinExistence type="predicted"/>
<dbReference type="AlphaFoldDB" id="A0ABD0RGR3"/>
<keyword evidence="3" id="KW-1185">Reference proteome</keyword>
<protein>
    <submittedName>
        <fullName evidence="2">Uncharacterized protein</fullName>
    </submittedName>
</protein>
<feature type="non-terminal residue" evidence="2">
    <location>
        <position position="66"/>
    </location>
</feature>
<sequence length="66" mass="7398">ASTKDKMKKDANGWDSLDEEISAAEEKKHGIKNLIKRRLRARSSMIRSAKKDGGSDLTPNNTLEKQ</sequence>
<feature type="compositionally biased region" description="Polar residues" evidence="1">
    <location>
        <begin position="57"/>
        <end position="66"/>
    </location>
</feature>
<dbReference type="Proteomes" id="UP001529510">
    <property type="component" value="Unassembled WGS sequence"/>
</dbReference>
<feature type="region of interest" description="Disordered" evidence="1">
    <location>
        <begin position="45"/>
        <end position="66"/>
    </location>
</feature>
<feature type="non-terminal residue" evidence="2">
    <location>
        <position position="1"/>
    </location>
</feature>
<reference evidence="2 3" key="1">
    <citation type="submission" date="2024-05" db="EMBL/GenBank/DDBJ databases">
        <title>Genome sequencing and assembly of Indian major carp, Cirrhinus mrigala (Hamilton, 1822).</title>
        <authorList>
            <person name="Mohindra V."/>
            <person name="Chowdhury L.M."/>
            <person name="Lal K."/>
            <person name="Jena J.K."/>
        </authorList>
    </citation>
    <scope>NUCLEOTIDE SEQUENCE [LARGE SCALE GENOMIC DNA]</scope>
    <source>
        <strain evidence="2">CM1030</strain>
        <tissue evidence="2">Blood</tissue>
    </source>
</reference>
<evidence type="ECO:0000313" key="2">
    <source>
        <dbReference type="EMBL" id="KAL0197730.1"/>
    </source>
</evidence>
<organism evidence="2 3">
    <name type="scientific">Cirrhinus mrigala</name>
    <name type="common">Mrigala</name>
    <dbReference type="NCBI Taxonomy" id="683832"/>
    <lineage>
        <taxon>Eukaryota</taxon>
        <taxon>Metazoa</taxon>
        <taxon>Chordata</taxon>
        <taxon>Craniata</taxon>
        <taxon>Vertebrata</taxon>
        <taxon>Euteleostomi</taxon>
        <taxon>Actinopterygii</taxon>
        <taxon>Neopterygii</taxon>
        <taxon>Teleostei</taxon>
        <taxon>Ostariophysi</taxon>
        <taxon>Cypriniformes</taxon>
        <taxon>Cyprinidae</taxon>
        <taxon>Labeoninae</taxon>
        <taxon>Labeonini</taxon>
        <taxon>Cirrhinus</taxon>
    </lineage>
</organism>
<name>A0ABD0RGR3_CIRMR</name>
<dbReference type="EMBL" id="JAMKFB020000003">
    <property type="protein sequence ID" value="KAL0197730.1"/>
    <property type="molecule type" value="Genomic_DNA"/>
</dbReference>
<comment type="caution">
    <text evidence="2">The sequence shown here is derived from an EMBL/GenBank/DDBJ whole genome shotgun (WGS) entry which is preliminary data.</text>
</comment>
<gene>
    <name evidence="2" type="ORF">M9458_006270</name>
</gene>
<evidence type="ECO:0000256" key="1">
    <source>
        <dbReference type="SAM" id="MobiDB-lite"/>
    </source>
</evidence>